<keyword evidence="5 7" id="KW-0472">Membrane</keyword>
<protein>
    <recommendedName>
        <fullName evidence="7">Protein CyaE</fullName>
    </recommendedName>
</protein>
<dbReference type="InterPro" id="IPR003423">
    <property type="entry name" value="OMP_efflux"/>
</dbReference>
<evidence type="ECO:0000256" key="3">
    <source>
        <dbReference type="ARBA" id="ARBA00022452"/>
    </source>
</evidence>
<dbReference type="InterPro" id="IPR028351">
    <property type="entry name" value="CyaE"/>
</dbReference>
<dbReference type="EMBL" id="BJVC01000004">
    <property type="protein sequence ID" value="GEL02767.1"/>
    <property type="molecule type" value="Genomic_DNA"/>
</dbReference>
<dbReference type="GO" id="GO:0031640">
    <property type="term" value="P:killing of cells of another organism"/>
    <property type="evidence" value="ECO:0007669"/>
    <property type="project" value="UniProtKB-KW"/>
</dbReference>
<dbReference type="PANTHER" id="PTHR30026">
    <property type="entry name" value="OUTER MEMBRANE PROTEIN TOLC"/>
    <property type="match status" value="1"/>
</dbReference>
<keyword evidence="3" id="KW-1134">Transmembrane beta strand</keyword>
<keyword evidence="7" id="KW-0354">Hemolysis</keyword>
<proteinExistence type="inferred from homology"/>
<dbReference type="GO" id="GO:0015562">
    <property type="term" value="F:efflux transmembrane transporter activity"/>
    <property type="evidence" value="ECO:0007669"/>
    <property type="project" value="InterPro"/>
</dbReference>
<dbReference type="PROSITE" id="PS51257">
    <property type="entry name" value="PROKAR_LIPOPROTEIN"/>
    <property type="match status" value="1"/>
</dbReference>
<evidence type="ECO:0000256" key="5">
    <source>
        <dbReference type="ARBA" id="ARBA00023136"/>
    </source>
</evidence>
<evidence type="ECO:0000256" key="2">
    <source>
        <dbReference type="ARBA" id="ARBA00022448"/>
    </source>
</evidence>
<keyword evidence="7" id="KW-0204">Cytolysis</keyword>
<comment type="subcellular location">
    <subcellularLocation>
        <location evidence="7">Cell outer membrane</location>
        <topology evidence="7">Peripheral membrane protein</topology>
    </subcellularLocation>
</comment>
<reference evidence="8 9" key="1">
    <citation type="submission" date="2019-07" db="EMBL/GenBank/DDBJ databases">
        <title>Whole genome shotgun sequence of Swaminathania salitolerans NBRC 104436.</title>
        <authorList>
            <person name="Hosoyama A."/>
            <person name="Uohara A."/>
            <person name="Ohji S."/>
            <person name="Ichikawa N."/>
        </authorList>
    </citation>
    <scope>NUCLEOTIDE SEQUENCE [LARGE SCALE GENOMIC DNA]</scope>
    <source>
        <strain evidence="8 9">NBRC 104436</strain>
    </source>
</reference>
<dbReference type="PIRSF" id="PIRSF001892">
    <property type="entry name" value="CyaE"/>
    <property type="match status" value="1"/>
</dbReference>
<keyword evidence="9" id="KW-1185">Reference proteome</keyword>
<comment type="caution">
    <text evidence="8">The sequence shown here is derived from an EMBL/GenBank/DDBJ whole genome shotgun (WGS) entry which is preliminary data.</text>
</comment>
<keyword evidence="2 7" id="KW-0813">Transport</keyword>
<accession>A0A511BQZ7</accession>
<dbReference type="PANTHER" id="PTHR30026:SF20">
    <property type="entry name" value="OUTER MEMBRANE PROTEIN TOLC"/>
    <property type="match status" value="1"/>
</dbReference>
<evidence type="ECO:0000313" key="8">
    <source>
        <dbReference type="EMBL" id="GEL02767.1"/>
    </source>
</evidence>
<dbReference type="InterPro" id="IPR051906">
    <property type="entry name" value="TolC-like"/>
</dbReference>
<dbReference type="GO" id="GO:0009279">
    <property type="term" value="C:cell outer membrane"/>
    <property type="evidence" value="ECO:0007669"/>
    <property type="project" value="UniProtKB-SubCell"/>
</dbReference>
<dbReference type="GO" id="GO:1990281">
    <property type="term" value="C:efflux pump complex"/>
    <property type="evidence" value="ECO:0007669"/>
    <property type="project" value="TreeGrafter"/>
</dbReference>
<name>A0A511BQZ7_9PROT</name>
<evidence type="ECO:0000256" key="1">
    <source>
        <dbReference type="ARBA" id="ARBA00007613"/>
    </source>
</evidence>
<evidence type="ECO:0000256" key="6">
    <source>
        <dbReference type="ARBA" id="ARBA00023237"/>
    </source>
</evidence>
<dbReference type="GO" id="GO:0015288">
    <property type="term" value="F:porin activity"/>
    <property type="evidence" value="ECO:0007669"/>
    <property type="project" value="TreeGrafter"/>
</dbReference>
<evidence type="ECO:0000313" key="9">
    <source>
        <dbReference type="Proteomes" id="UP000321405"/>
    </source>
</evidence>
<dbReference type="Proteomes" id="UP000321405">
    <property type="component" value="Unassembled WGS sequence"/>
</dbReference>
<dbReference type="Pfam" id="PF02321">
    <property type="entry name" value="OEP"/>
    <property type="match status" value="2"/>
</dbReference>
<dbReference type="Gene3D" id="1.20.1600.10">
    <property type="entry name" value="Outer membrane efflux proteins (OEP)"/>
    <property type="match status" value="1"/>
</dbReference>
<organism evidence="8 9">
    <name type="scientific">Swaminathania salitolerans</name>
    <dbReference type="NCBI Taxonomy" id="182838"/>
    <lineage>
        <taxon>Bacteria</taxon>
        <taxon>Pseudomonadati</taxon>
        <taxon>Pseudomonadota</taxon>
        <taxon>Alphaproteobacteria</taxon>
        <taxon>Acetobacterales</taxon>
        <taxon>Acetobacteraceae</taxon>
        <taxon>Swaminathania</taxon>
    </lineage>
</organism>
<sequence length="508" mass="53937">MRRIALLPVAGLMAGCNDTRDLAPGSSDHAWRPVNRAGLSLPPDIRNPARSDIAGPIVPGSIREGKILPEETRQPVGLAELIDFAQRNNPETRIAWQRARQAAIGVGIARAALLPQLTLSVMGGFQRMALPLPNYLSSRGYLTSNGAAVFPKLELEYLLFDFGRTKAHIDEAQFQTLAANFGFTAVHQQLILDVISAYRAYQAAQAIASAAQKAVENMALLLRAAEARRAHGEATVTDVATAQRNLAQARFDLDKAKDGEHAARHALLEVAGLPATLSLRIAPMNAARLPRAGKDEIRQLVDRALASRPDLMADIARLRAQDAAVAGSRAALRPKISFAGTAQGYLGALKSYGTGRSAPASAIAQPEAGVFMQMSWPIYQGGLRSNAIHMAESRRDAARATLLKDRLQVERQVADSQDALETALVQVKSARVLNEAAIIANEGAAQAYRHGVGTITDASSAAAALFEAQASLAVSISQAFTRAASLAHATGQLDLGANTTQEGGENLP</sequence>
<evidence type="ECO:0000256" key="7">
    <source>
        <dbReference type="PIRNR" id="PIRNR001892"/>
    </source>
</evidence>
<comment type="similarity">
    <text evidence="1 7">Belongs to the outer membrane factor (OMF) (TC 1.B.17) family.</text>
</comment>
<keyword evidence="4" id="KW-0812">Transmembrane</keyword>
<gene>
    <name evidence="8" type="ORF">SSA02_19300</name>
</gene>
<dbReference type="AlphaFoldDB" id="A0A511BQZ7"/>
<evidence type="ECO:0000256" key="4">
    <source>
        <dbReference type="ARBA" id="ARBA00022692"/>
    </source>
</evidence>
<dbReference type="SUPFAM" id="SSF56954">
    <property type="entry name" value="Outer membrane efflux proteins (OEP)"/>
    <property type="match status" value="1"/>
</dbReference>
<keyword evidence="6 7" id="KW-0998">Cell outer membrane</keyword>
<comment type="function">
    <text evidence="7">CyaE is necessary for transport of calmodulin-sensitive adenylate cyclase-hemolysin (cyclolysin).</text>
</comment>